<comment type="similarity">
    <text evidence="1 4">Belongs to the GTR/RAG GTP-binding protein family.</text>
</comment>
<proteinExistence type="inferred from homology"/>
<dbReference type="GeneID" id="87955039"/>
<dbReference type="PANTHER" id="PTHR11259:SF2">
    <property type="entry name" value="GH16429P"/>
    <property type="match status" value="1"/>
</dbReference>
<dbReference type="Pfam" id="PF04670">
    <property type="entry name" value="Gtr1_RagA"/>
    <property type="match status" value="1"/>
</dbReference>
<name>A0ABZ1CX74_9TREE</name>
<dbReference type="Gene3D" id="3.30.450.190">
    <property type="match status" value="1"/>
</dbReference>
<dbReference type="InterPro" id="IPR006762">
    <property type="entry name" value="Gtr1_RagA"/>
</dbReference>
<feature type="region of interest" description="Disordered" evidence="5">
    <location>
        <begin position="1"/>
        <end position="26"/>
    </location>
</feature>
<keyword evidence="2 4" id="KW-0547">Nucleotide-binding</keyword>
<feature type="region of interest" description="Disordered" evidence="5">
    <location>
        <begin position="307"/>
        <end position="363"/>
    </location>
</feature>
<evidence type="ECO:0000313" key="6">
    <source>
        <dbReference type="EMBL" id="WRT65957.1"/>
    </source>
</evidence>
<dbReference type="EMBL" id="CP141883">
    <property type="protein sequence ID" value="WRT65957.1"/>
    <property type="molecule type" value="Genomic_DNA"/>
</dbReference>
<evidence type="ECO:0000256" key="5">
    <source>
        <dbReference type="SAM" id="MobiDB-lite"/>
    </source>
</evidence>
<accession>A0ABZ1CX74</accession>
<comment type="function">
    <text evidence="4">GTPase involved in activation of the TORC1 signaling pathway, which promotes growth and represses autophagy in nutrient-rich conditions.</text>
</comment>
<evidence type="ECO:0000256" key="1">
    <source>
        <dbReference type="ARBA" id="ARBA00007756"/>
    </source>
</evidence>
<dbReference type="RefSeq" id="XP_062790697.1">
    <property type="nucleotide sequence ID" value="XM_062934646.1"/>
</dbReference>
<dbReference type="Proteomes" id="UP001329825">
    <property type="component" value="Chromosome 3"/>
</dbReference>
<evidence type="ECO:0000256" key="2">
    <source>
        <dbReference type="ARBA" id="ARBA00022741"/>
    </source>
</evidence>
<dbReference type="SUPFAM" id="SSF52540">
    <property type="entry name" value="P-loop containing nucleoside triphosphate hydrolases"/>
    <property type="match status" value="1"/>
</dbReference>
<feature type="compositionally biased region" description="Polar residues" evidence="5">
    <location>
        <begin position="1"/>
        <end position="19"/>
    </location>
</feature>
<evidence type="ECO:0000313" key="7">
    <source>
        <dbReference type="Proteomes" id="UP001329825"/>
    </source>
</evidence>
<organism evidence="6 7">
    <name type="scientific">Kwoniella shivajii</name>
    <dbReference type="NCBI Taxonomy" id="564305"/>
    <lineage>
        <taxon>Eukaryota</taxon>
        <taxon>Fungi</taxon>
        <taxon>Dikarya</taxon>
        <taxon>Basidiomycota</taxon>
        <taxon>Agaricomycotina</taxon>
        <taxon>Tremellomycetes</taxon>
        <taxon>Tremellales</taxon>
        <taxon>Cryptococcaceae</taxon>
        <taxon>Kwoniella</taxon>
    </lineage>
</organism>
<evidence type="ECO:0000256" key="4">
    <source>
        <dbReference type="RuleBase" id="RU367014"/>
    </source>
</evidence>
<protein>
    <recommendedName>
        <fullName evidence="4">GTP-binding protein</fullName>
    </recommendedName>
</protein>
<sequence>MSRNVSQVGESSKTRSTSVPKRDDDSHRQKILVLGWRKSGKTSCIKTVFQNVPAREVPYFGVTQKIEKINYDSIVPLQIWDTPSNFELDQLEVPISTFSTVVYVLDMQQDDSYHESILRFVHLMVKIYLLNPSIRFHMFIHKSEVLSEDYRGENYAEIQRTTSEEIEDFPYKSLLNSNSTSNQHQQQHANNTIGDKWDLEDQQTVGMIINTLISEIRYSMTSVHDVTLRDAWSRVLQGGMEMLPAVESLLLDFTSHSSADNSFLFDINSGVILATDNRHRTDDLSEQVTEYLSSFLAFRDLYKNIKKQKPTSNGSSDPKTEKEHGNPNGIGNEADPEEESEEDNDEPGGWWDDEDPDAPWMTQSTRLMPNTTLALWQFTPYLALVVLLRTETWHARRGTIEYNLTFLRQGVREILSVV</sequence>
<dbReference type="InterPro" id="IPR027417">
    <property type="entry name" value="P-loop_NTPase"/>
</dbReference>
<comment type="subunit">
    <text evidence="4">Component of the GSE complex.</text>
</comment>
<gene>
    <name evidence="6" type="ORF">IL334_002908</name>
</gene>
<keyword evidence="7" id="KW-1185">Reference proteome</keyword>
<dbReference type="Gene3D" id="3.40.50.300">
    <property type="entry name" value="P-loop containing nucleotide triphosphate hydrolases"/>
    <property type="match status" value="1"/>
</dbReference>
<feature type="compositionally biased region" description="Acidic residues" evidence="5">
    <location>
        <begin position="334"/>
        <end position="357"/>
    </location>
</feature>
<dbReference type="PANTHER" id="PTHR11259">
    <property type="entry name" value="RAS-RELATED GTP BINDING RAG/GTR YEAST"/>
    <property type="match status" value="1"/>
</dbReference>
<keyword evidence="3 4" id="KW-0342">GTP-binding</keyword>
<reference evidence="6 7" key="1">
    <citation type="submission" date="2024-01" db="EMBL/GenBank/DDBJ databases">
        <title>Comparative genomics of Cryptococcus and Kwoniella reveals pathogenesis evolution and contrasting modes of karyotype evolution via chromosome fusion or intercentromeric recombination.</title>
        <authorList>
            <person name="Coelho M.A."/>
            <person name="David-Palma M."/>
            <person name="Shea T."/>
            <person name="Bowers K."/>
            <person name="McGinley-Smith S."/>
            <person name="Mohammad A.W."/>
            <person name="Gnirke A."/>
            <person name="Yurkov A.M."/>
            <person name="Nowrousian M."/>
            <person name="Sun S."/>
            <person name="Cuomo C.A."/>
            <person name="Heitman J."/>
        </authorList>
    </citation>
    <scope>NUCLEOTIDE SEQUENCE [LARGE SCALE GENOMIC DNA]</scope>
    <source>
        <strain evidence="6">CBS 11374</strain>
    </source>
</reference>
<evidence type="ECO:0000256" key="3">
    <source>
        <dbReference type="ARBA" id="ARBA00023134"/>
    </source>
</evidence>